<feature type="non-terminal residue" evidence="2">
    <location>
        <position position="206"/>
    </location>
</feature>
<feature type="domain" description="Transposase IS200-like" evidence="1">
    <location>
        <begin position="7"/>
        <end position="157"/>
    </location>
</feature>
<dbReference type="SMART" id="SM01321">
    <property type="entry name" value="Y1_Tnp"/>
    <property type="match status" value="1"/>
</dbReference>
<comment type="caution">
    <text evidence="2">The sequence shown here is derived from an EMBL/GenBank/DDBJ whole genome shotgun (WGS) entry which is preliminary data.</text>
</comment>
<dbReference type="EMBL" id="MHUH01000003">
    <property type="protein sequence ID" value="OHA74434.1"/>
    <property type="molecule type" value="Genomic_DNA"/>
</dbReference>
<dbReference type="GO" id="GO:0006313">
    <property type="term" value="P:DNA transposition"/>
    <property type="evidence" value="ECO:0007669"/>
    <property type="project" value="InterPro"/>
</dbReference>
<sequence>MRKVRFAKSCIYHIYNRGVEKRDIFLNDSDRWRFLQALLLFNREKSPFNLLWKLEQEHKGRMNFRILKEFLERNSKQKTPLVRIMADCLMPNHYHLVVEELAEGGITKFMHKLGTGYTMYFNKKYHRVGGLFQGTFKAVQVDTDEYLQNLLVYVNVINPGELIEPNLKEEGVKDVERIMQFAESYSWSTHLEYLGERDSPIIDKGV</sequence>
<proteinExistence type="predicted"/>
<evidence type="ECO:0000313" key="3">
    <source>
        <dbReference type="Proteomes" id="UP000178421"/>
    </source>
</evidence>
<dbReference type="InterPro" id="IPR036515">
    <property type="entry name" value="Transposase_17_sf"/>
</dbReference>
<dbReference type="Proteomes" id="UP000178421">
    <property type="component" value="Unassembled WGS sequence"/>
</dbReference>
<reference evidence="2 3" key="1">
    <citation type="journal article" date="2016" name="Nat. Commun.">
        <title>Thousands of microbial genomes shed light on interconnected biogeochemical processes in an aquifer system.</title>
        <authorList>
            <person name="Anantharaman K."/>
            <person name="Brown C.T."/>
            <person name="Hug L.A."/>
            <person name="Sharon I."/>
            <person name="Castelle C.J."/>
            <person name="Probst A.J."/>
            <person name="Thomas B.C."/>
            <person name="Singh A."/>
            <person name="Wilkins M.J."/>
            <person name="Karaoz U."/>
            <person name="Brodie E.L."/>
            <person name="Williams K.H."/>
            <person name="Hubbard S.S."/>
            <person name="Banfield J.F."/>
        </authorList>
    </citation>
    <scope>NUCLEOTIDE SEQUENCE [LARGE SCALE GENOMIC DNA]</scope>
</reference>
<accession>A0A1G2RNK3</accession>
<dbReference type="Gene3D" id="3.30.70.1290">
    <property type="entry name" value="Transposase IS200-like"/>
    <property type="match status" value="1"/>
</dbReference>
<dbReference type="AlphaFoldDB" id="A0A1G2RNK3"/>
<name>A0A1G2RNK3_9BACT</name>
<dbReference type="PANTHER" id="PTHR34322:SF2">
    <property type="entry name" value="TRANSPOSASE IS200-LIKE DOMAIN-CONTAINING PROTEIN"/>
    <property type="match status" value="1"/>
</dbReference>
<dbReference type="PANTHER" id="PTHR34322">
    <property type="entry name" value="TRANSPOSASE, Y1_TNP DOMAIN-CONTAINING"/>
    <property type="match status" value="1"/>
</dbReference>
<dbReference type="InterPro" id="IPR002686">
    <property type="entry name" value="Transposase_17"/>
</dbReference>
<gene>
    <name evidence="2" type="ORF">A2940_02215</name>
</gene>
<protein>
    <recommendedName>
        <fullName evidence="1">Transposase IS200-like domain-containing protein</fullName>
    </recommendedName>
</protein>
<dbReference type="GO" id="GO:0004803">
    <property type="term" value="F:transposase activity"/>
    <property type="evidence" value="ECO:0007669"/>
    <property type="project" value="InterPro"/>
</dbReference>
<organism evidence="2 3">
    <name type="scientific">Candidatus Wildermuthbacteria bacterium RIFCSPLOWO2_01_FULL_48_29</name>
    <dbReference type="NCBI Taxonomy" id="1802462"/>
    <lineage>
        <taxon>Bacteria</taxon>
        <taxon>Candidatus Wildermuthiibacteriota</taxon>
    </lineage>
</organism>
<dbReference type="GO" id="GO:0003677">
    <property type="term" value="F:DNA binding"/>
    <property type="evidence" value="ECO:0007669"/>
    <property type="project" value="InterPro"/>
</dbReference>
<evidence type="ECO:0000313" key="2">
    <source>
        <dbReference type="EMBL" id="OHA74434.1"/>
    </source>
</evidence>
<dbReference type="SUPFAM" id="SSF143422">
    <property type="entry name" value="Transposase IS200-like"/>
    <property type="match status" value="1"/>
</dbReference>
<dbReference type="Pfam" id="PF01797">
    <property type="entry name" value="Y1_Tnp"/>
    <property type="match status" value="1"/>
</dbReference>
<evidence type="ECO:0000259" key="1">
    <source>
        <dbReference type="SMART" id="SM01321"/>
    </source>
</evidence>